<name>K1WLJ3_MARBU</name>
<gene>
    <name evidence="2" type="ORF">MBM_08545</name>
</gene>
<reference evidence="2 3" key="1">
    <citation type="journal article" date="2012" name="BMC Genomics">
        <title>Sequencing the genome of Marssonina brunnea reveals fungus-poplar co-evolution.</title>
        <authorList>
            <person name="Zhu S."/>
            <person name="Cao Y.-Z."/>
            <person name="Jiang C."/>
            <person name="Tan B.-Y."/>
            <person name="Wang Z."/>
            <person name="Feng S."/>
            <person name="Zhang L."/>
            <person name="Su X.-H."/>
            <person name="Brejova B."/>
            <person name="Vinar T."/>
            <person name="Xu M."/>
            <person name="Wang M.-X."/>
            <person name="Zhang S.-G."/>
            <person name="Huang M.-R."/>
            <person name="Wu R."/>
            <person name="Zhou Y."/>
        </authorList>
    </citation>
    <scope>NUCLEOTIDE SEQUENCE [LARGE SCALE GENOMIC DNA]</scope>
    <source>
        <strain evidence="2 3">MB_m1</strain>
    </source>
</reference>
<dbReference type="Proteomes" id="UP000006753">
    <property type="component" value="Unassembled WGS sequence"/>
</dbReference>
<sequence length="281" mass="29558">MTDGTGHELREDRGGQIDKETRRPQESEERKHAHRLAPTSDSEDGADGAYFISTGGLEGARSNSRPTLSVDVATIPVYGGAESSATMVVDRATDSELAGEHSIAFTSREAAAAAADDDAVRRRRRAARPGAETTVTDSWHGVLSSPRRRTAAGRALTSRHWASIGTDRGRGNGTHGAAEELPSLRAIGEPAAAGVAARAGWVARGNADAVVEGDEFAVVPVVTVVIRPAAVAVGVGALGDVVAARLAAEVAEWSTWERERRLHLEVRKAVEFLESGNRSAS</sequence>
<evidence type="ECO:0000313" key="3">
    <source>
        <dbReference type="Proteomes" id="UP000006753"/>
    </source>
</evidence>
<protein>
    <submittedName>
        <fullName evidence="2">Uncharacterized protein</fullName>
    </submittedName>
</protein>
<dbReference type="KEGG" id="mbe:MBM_08545"/>
<dbReference type="InParanoid" id="K1WLJ3"/>
<dbReference type="AlphaFoldDB" id="K1WLJ3"/>
<feature type="region of interest" description="Disordered" evidence="1">
    <location>
        <begin position="1"/>
        <end position="50"/>
    </location>
</feature>
<feature type="compositionally biased region" description="Basic and acidic residues" evidence="1">
    <location>
        <begin position="1"/>
        <end position="31"/>
    </location>
</feature>
<evidence type="ECO:0000313" key="2">
    <source>
        <dbReference type="EMBL" id="EKD13102.1"/>
    </source>
</evidence>
<accession>K1WLJ3</accession>
<dbReference type="EMBL" id="JH921451">
    <property type="protein sequence ID" value="EKD13102.1"/>
    <property type="molecule type" value="Genomic_DNA"/>
</dbReference>
<proteinExistence type="predicted"/>
<evidence type="ECO:0000256" key="1">
    <source>
        <dbReference type="SAM" id="MobiDB-lite"/>
    </source>
</evidence>
<keyword evidence="3" id="KW-1185">Reference proteome</keyword>
<feature type="region of interest" description="Disordered" evidence="1">
    <location>
        <begin position="126"/>
        <end position="156"/>
    </location>
</feature>
<dbReference type="HOGENOM" id="CLU_990715_0_0_1"/>
<organism evidence="2 3">
    <name type="scientific">Marssonina brunnea f. sp. multigermtubi (strain MB_m1)</name>
    <name type="common">Marssonina leaf spot fungus</name>
    <dbReference type="NCBI Taxonomy" id="1072389"/>
    <lineage>
        <taxon>Eukaryota</taxon>
        <taxon>Fungi</taxon>
        <taxon>Dikarya</taxon>
        <taxon>Ascomycota</taxon>
        <taxon>Pezizomycotina</taxon>
        <taxon>Leotiomycetes</taxon>
        <taxon>Helotiales</taxon>
        <taxon>Drepanopezizaceae</taxon>
        <taxon>Drepanopeziza</taxon>
    </lineage>
</organism>